<dbReference type="InParanoid" id="A0A067PEH8"/>
<accession>A0A067PEH8</accession>
<dbReference type="Proteomes" id="UP000027265">
    <property type="component" value="Unassembled WGS sequence"/>
</dbReference>
<dbReference type="EMBL" id="KL197786">
    <property type="protein sequence ID" value="KDQ49407.1"/>
    <property type="molecule type" value="Genomic_DNA"/>
</dbReference>
<gene>
    <name evidence="1" type="ORF">JAAARDRAFT_200889</name>
</gene>
<organism evidence="1 2">
    <name type="scientific">Jaapia argillacea MUCL 33604</name>
    <dbReference type="NCBI Taxonomy" id="933084"/>
    <lineage>
        <taxon>Eukaryota</taxon>
        <taxon>Fungi</taxon>
        <taxon>Dikarya</taxon>
        <taxon>Basidiomycota</taxon>
        <taxon>Agaricomycotina</taxon>
        <taxon>Agaricomycetes</taxon>
        <taxon>Agaricomycetidae</taxon>
        <taxon>Jaapiales</taxon>
        <taxon>Jaapiaceae</taxon>
        <taxon>Jaapia</taxon>
    </lineage>
</organism>
<reference evidence="2" key="1">
    <citation type="journal article" date="2014" name="Proc. Natl. Acad. Sci. U.S.A.">
        <title>Extensive sampling of basidiomycete genomes demonstrates inadequacy of the white-rot/brown-rot paradigm for wood decay fungi.</title>
        <authorList>
            <person name="Riley R."/>
            <person name="Salamov A.A."/>
            <person name="Brown D.W."/>
            <person name="Nagy L.G."/>
            <person name="Floudas D."/>
            <person name="Held B.W."/>
            <person name="Levasseur A."/>
            <person name="Lombard V."/>
            <person name="Morin E."/>
            <person name="Otillar R."/>
            <person name="Lindquist E.A."/>
            <person name="Sun H."/>
            <person name="LaButti K.M."/>
            <person name="Schmutz J."/>
            <person name="Jabbour D."/>
            <person name="Luo H."/>
            <person name="Baker S.E."/>
            <person name="Pisabarro A.G."/>
            <person name="Walton J.D."/>
            <person name="Blanchette R.A."/>
            <person name="Henrissat B."/>
            <person name="Martin F."/>
            <person name="Cullen D."/>
            <person name="Hibbett D.S."/>
            <person name="Grigoriev I.V."/>
        </authorList>
    </citation>
    <scope>NUCLEOTIDE SEQUENCE [LARGE SCALE GENOMIC DNA]</scope>
    <source>
        <strain evidence="2">MUCL 33604</strain>
    </source>
</reference>
<name>A0A067PEH8_9AGAM</name>
<evidence type="ECO:0000313" key="2">
    <source>
        <dbReference type="Proteomes" id="UP000027265"/>
    </source>
</evidence>
<protein>
    <submittedName>
        <fullName evidence="1">Uncharacterized protein</fullName>
    </submittedName>
</protein>
<proteinExistence type="predicted"/>
<keyword evidence="2" id="KW-1185">Reference proteome</keyword>
<dbReference type="AlphaFoldDB" id="A0A067PEH8"/>
<dbReference type="HOGENOM" id="CLU_1224931_0_0_1"/>
<evidence type="ECO:0000313" key="1">
    <source>
        <dbReference type="EMBL" id="KDQ49407.1"/>
    </source>
</evidence>
<sequence length="226" mass="24813">MDLLSSHLILVPSDMIILPVSSLVIVPFPKQHCVIPHNPPPLGPPGVLPVPGSSFRASNDRLTLLALTSLVSYLSALIELLGSLFRHCLLFDFPFCVSSASFCREVVIITLSLRGLARGYRIVCSLFLLFQIVSVKPLGVQNIFGGINNLFDTEWLPDVMLRGDLHDSELKDVLDWLCHPPTLMNFLWDDAKDSEGPSLGIIDSRLHSRIVLVCLPSTGANHLLGN</sequence>